<feature type="transmembrane region" description="Helical" evidence="3">
    <location>
        <begin position="12"/>
        <end position="31"/>
    </location>
</feature>
<protein>
    <submittedName>
        <fullName evidence="4">Prepilin-type cleavage/methylation protein</fullName>
    </submittedName>
</protein>
<dbReference type="PATRIC" id="fig|1379.3.peg.1434"/>
<keyword evidence="3" id="KW-1133">Transmembrane helix</keyword>
<dbReference type="PIRSF" id="PIRSF021292">
    <property type="entry name" value="Competence_ComGD"/>
    <property type="match status" value="1"/>
</dbReference>
<sequence length="147" mass="17137">MVKQHFKNRQGFSLVEMIAVLMIVSIIVIILSRISVNTYEKYQERLAVNELVSEIYTIQTKSLGKDRSYIYFFSSDDEYAVLYDGQKYWKKIRKNGKAKLGAASVKFEYWRGNLISKANTVDVKFDNSLYRIIVHLDTGYVTLDEIQ</sequence>
<proteinExistence type="predicted"/>
<dbReference type="GO" id="GO:0030420">
    <property type="term" value="P:establishment of competence for transformation"/>
    <property type="evidence" value="ECO:0007669"/>
    <property type="project" value="UniProtKB-KW"/>
</dbReference>
<keyword evidence="3" id="KW-0472">Membrane</keyword>
<comment type="caution">
    <text evidence="4">The sequence shown here is derived from an EMBL/GenBank/DDBJ whole genome shotgun (WGS) entry which is preliminary data.</text>
</comment>
<gene>
    <name evidence="4" type="ORF">HMPREF3186_01449</name>
</gene>
<dbReference type="InterPro" id="IPR045584">
    <property type="entry name" value="Pilin-like"/>
</dbReference>
<organism evidence="4 5">
    <name type="scientific">Gemella haemolysans</name>
    <dbReference type="NCBI Taxonomy" id="1379"/>
    <lineage>
        <taxon>Bacteria</taxon>
        <taxon>Bacillati</taxon>
        <taxon>Bacillota</taxon>
        <taxon>Bacilli</taxon>
        <taxon>Bacillales</taxon>
        <taxon>Gemellaceae</taxon>
        <taxon>Gemella</taxon>
    </lineage>
</organism>
<dbReference type="Pfam" id="PF07963">
    <property type="entry name" value="N_methyl"/>
    <property type="match status" value="1"/>
</dbReference>
<evidence type="ECO:0000313" key="5">
    <source>
        <dbReference type="Proteomes" id="UP000070355"/>
    </source>
</evidence>
<evidence type="ECO:0000256" key="2">
    <source>
        <dbReference type="ARBA" id="ARBA00023287"/>
    </source>
</evidence>
<dbReference type="OrthoDB" id="2991408at2"/>
<dbReference type="RefSeq" id="WP_060914534.1">
    <property type="nucleotide sequence ID" value="NZ_KQ959982.1"/>
</dbReference>
<dbReference type="Proteomes" id="UP000070355">
    <property type="component" value="Unassembled WGS sequence"/>
</dbReference>
<dbReference type="InterPro" id="IPR016785">
    <property type="entry name" value="ComGD"/>
</dbReference>
<dbReference type="PROSITE" id="PS00409">
    <property type="entry name" value="PROKAR_NTER_METHYL"/>
    <property type="match status" value="1"/>
</dbReference>
<dbReference type="GO" id="GO:0009986">
    <property type="term" value="C:cell surface"/>
    <property type="evidence" value="ECO:0007669"/>
    <property type="project" value="UniProtKB-SubCell"/>
</dbReference>
<dbReference type="AlphaFoldDB" id="A0A133ZS24"/>
<dbReference type="InterPro" id="IPR012902">
    <property type="entry name" value="N_methyl_site"/>
</dbReference>
<dbReference type="EMBL" id="LSDC01000100">
    <property type="protein sequence ID" value="KXB58267.1"/>
    <property type="molecule type" value="Genomic_DNA"/>
</dbReference>
<evidence type="ECO:0000256" key="1">
    <source>
        <dbReference type="ARBA" id="ARBA00004241"/>
    </source>
</evidence>
<comment type="subcellular location">
    <subcellularLocation>
        <location evidence="1">Cell surface</location>
    </subcellularLocation>
</comment>
<keyword evidence="2" id="KW-0178">Competence</keyword>
<evidence type="ECO:0000256" key="3">
    <source>
        <dbReference type="SAM" id="Phobius"/>
    </source>
</evidence>
<evidence type="ECO:0000313" key="4">
    <source>
        <dbReference type="EMBL" id="KXB58267.1"/>
    </source>
</evidence>
<name>A0A133ZS24_9BACL</name>
<dbReference type="SUPFAM" id="SSF54523">
    <property type="entry name" value="Pili subunits"/>
    <property type="match status" value="1"/>
</dbReference>
<accession>A0A133ZS24</accession>
<dbReference type="NCBIfam" id="TIGR02532">
    <property type="entry name" value="IV_pilin_GFxxxE"/>
    <property type="match status" value="1"/>
</dbReference>
<dbReference type="STRING" id="1379.HMPREF3186_01449"/>
<keyword evidence="3" id="KW-0812">Transmembrane</keyword>
<reference evidence="5" key="1">
    <citation type="submission" date="2016-01" db="EMBL/GenBank/DDBJ databases">
        <authorList>
            <person name="Mitreva M."/>
            <person name="Pepin K.H."/>
            <person name="Mihindukulasuriya K.A."/>
            <person name="Fulton R."/>
            <person name="Fronick C."/>
            <person name="O'Laughlin M."/>
            <person name="Miner T."/>
            <person name="Herter B."/>
            <person name="Rosa B.A."/>
            <person name="Cordes M."/>
            <person name="Tomlinson C."/>
            <person name="Wollam A."/>
            <person name="Palsikar V.B."/>
            <person name="Mardis E.R."/>
            <person name="Wilson R.K."/>
        </authorList>
    </citation>
    <scope>NUCLEOTIDE SEQUENCE [LARGE SCALE GENOMIC DNA]</scope>
    <source>
        <strain evidence="5">DNF01167</strain>
    </source>
</reference>